<feature type="compositionally biased region" description="Basic and acidic residues" evidence="1">
    <location>
        <begin position="1624"/>
        <end position="1644"/>
    </location>
</feature>
<gene>
    <name evidence="2" type="ORF">D9757_008615</name>
</gene>
<dbReference type="EMBL" id="JAACJN010000037">
    <property type="protein sequence ID" value="KAF5386321.1"/>
    <property type="molecule type" value="Genomic_DNA"/>
</dbReference>
<dbReference type="PANTHER" id="PTHR36812">
    <property type="entry name" value="NEUROFILAMENT TRIPLET M PROTEIN-LIKE PROTEIN"/>
    <property type="match status" value="1"/>
</dbReference>
<feature type="region of interest" description="Disordered" evidence="1">
    <location>
        <begin position="131"/>
        <end position="163"/>
    </location>
</feature>
<reference evidence="2 3" key="1">
    <citation type="journal article" date="2020" name="ISME J.">
        <title>Uncovering the hidden diversity of litter-decomposition mechanisms in mushroom-forming fungi.</title>
        <authorList>
            <person name="Floudas D."/>
            <person name="Bentzer J."/>
            <person name="Ahren D."/>
            <person name="Johansson T."/>
            <person name="Persson P."/>
            <person name="Tunlid A."/>
        </authorList>
    </citation>
    <scope>NUCLEOTIDE SEQUENCE [LARGE SCALE GENOMIC DNA]</scope>
    <source>
        <strain evidence="2 3">CBS 406.79</strain>
    </source>
</reference>
<dbReference type="Proteomes" id="UP000518752">
    <property type="component" value="Unassembled WGS sequence"/>
</dbReference>
<organism evidence="2 3">
    <name type="scientific">Collybiopsis confluens</name>
    <dbReference type="NCBI Taxonomy" id="2823264"/>
    <lineage>
        <taxon>Eukaryota</taxon>
        <taxon>Fungi</taxon>
        <taxon>Dikarya</taxon>
        <taxon>Basidiomycota</taxon>
        <taxon>Agaricomycotina</taxon>
        <taxon>Agaricomycetes</taxon>
        <taxon>Agaricomycetidae</taxon>
        <taxon>Agaricales</taxon>
        <taxon>Marasmiineae</taxon>
        <taxon>Omphalotaceae</taxon>
        <taxon>Collybiopsis</taxon>
    </lineage>
</organism>
<sequence>MDINGDILANKISSHGHVIEDRDVPSATMSFKAASKSTTKGYVTHKAVIHYENEGATHTILKRDSDCGKIPCSCQHPSHARYSSRVIRKLIAANPHPPPDTQDERYCDPVRSQNPANVAVGDKDIVYPERQDANVSAEEEEEEEEEEWEMDTGDTAAGSSTPSGDLLPTVLTCRFTGKPPSPIVNIRPNKHPVTNFQAEPDNSLYTYRHPRGSYTCSHHCPGEPNLYGDGSCAALVYCGLLFVPVLKCFAVFQQAPRLVGREELDKILTECKVLSGVLPYQLALRTVARRDLVKALLEHIDGAYPDALGTFDEICRLAASIELSQRIVCLEEPVPAIQYRSWRVHLRERCNSCPDAKTRLLAYDSSYKGKRRYAQSLSLRSTEKKYRVTFVEGYNLSSDKQSAFESNDSAEVLNQITRPPHFPEQWWDFLLALDFRPALPPAEQSAGHGLDPERLWALVEAPLKAIRRHPEGSLACRQEEGLIACHKGFTLYLIIAGLNVSKTFNYSKILRLFSGLNFTKGFLAGETYSSYAKIATNLLTFVLRRQRSPELIKLIDLDMNPAVCEAIEALRPKLMDSPTERSLLPLLHNFTVALVRSADPMISGGITLVEYVQLCRSIRRDSPGFHSASSFTKNLCQFCRLFSVTTFRATLNGGWSEEYVLLEGEREGDPPPVQRRSRKSSGTKDPVIDQSKDGEEENGGDGVEGDEEEDSDASAEDSEEDGNASEEDSDDDDEGKKRNYNSGEEDGNNEGDDEDGAETDGDEADDAEEDGDEGNEGDEEDEEDKVDEGDETDEGDKGDEGDEEDNSEEGGDSEVDSGNDNDEGDDEETEDEEEQDGEGDKDDDSGSNSNGDAEALDGDGVEEDLDEKEDADAFNAPLEVNITDPEADKNFGKYGSIRLHSNGSKLIVAIRLMQEMIEEVLDKNMNKKTPFTVVRNLWLVADQWSRSVAGKKLFHVLPSNVQFEYVVPRATPRQFHLLDFGTNTRLQLQELDSCFRELVPASLVSEMEDKFLVSRLYDDASSRTSLFEQTDNQKYLKPYRKSLHHLLRAKKPIKGDFALTKKGTLKKVLVESYFKHHNHFLAILVRGLLPILGIPPRAFQAACLQFESTPEVLRSLKIFEGRVLLCHPVSKQNSTRQYDCFWSLPLDYARYLLLFLGVIRPVVIALCEEQVINNGTAVDDLKHFIFASVGAGRIRWTGADVDRHLKQNLLKLDANGLRQVTTGIIRHWFPDLAIAKETLRGVQTTPVDRQGQHSSRVSSLYYARTLYTEGTSFNEPEFHSQDRISVAVQSLDEVVRKGGNSSEHPQALSSVDALISNGHRAMLRAKDVVLSVYGIASRDGLRSRVAIQKECKRLQRVKPFLRGPNAEDQEPIGNWVAEWTTLGDDALVAVVVALGRNFIFEGAANTPLALNYSPKFVATAVYLIECAVQEWSSGTCLRLDWEKDSKQGLIIKHIEEAILTFKQTHLDQWIEFRSKTDKAIVEGPELVALPSFQIPYFAEGLFSQIEPELMDIEREPQVVVTEPMSLEALAAQELRNKVDHISNDGDVEMSDGMQAKKKKKKNAKKVGPTQENKEKKKKKKVKTSGEEQPSGEKKKKKKTNPGASSGSKVLGKKKAADGKAVGMDGKENEEAGGKKQKGKGRDETGSGARKVLGATPAVNHKRAREGDVDEGPSKQTKRARTKYLFPALSIPFLTLKLFFNPPTTSVLVLLDKSIRLVTAHGQSEYSRFPDCILKSSVSHKAISVPQYTVNSQSNTTKSSFSTAQPYEPALSFQSTG</sequence>
<dbReference type="OrthoDB" id="3049338at2759"/>
<evidence type="ECO:0000256" key="1">
    <source>
        <dbReference type="SAM" id="MobiDB-lite"/>
    </source>
</evidence>
<feature type="compositionally biased region" description="Basic residues" evidence="1">
    <location>
        <begin position="1555"/>
        <end position="1564"/>
    </location>
</feature>
<accession>A0A8H5HNF8</accession>
<feature type="region of interest" description="Disordered" evidence="1">
    <location>
        <begin position="1540"/>
        <end position="1678"/>
    </location>
</feature>
<feature type="compositionally biased region" description="Acidic residues" evidence="1">
    <location>
        <begin position="694"/>
        <end position="733"/>
    </location>
</feature>
<comment type="caution">
    <text evidence="2">The sequence shown here is derived from an EMBL/GenBank/DDBJ whole genome shotgun (WGS) entry which is preliminary data.</text>
</comment>
<proteinExistence type="predicted"/>
<dbReference type="PANTHER" id="PTHR36812:SF9">
    <property type="entry name" value="MYB-LIKE PROTEIN X ISOFORM X1"/>
    <property type="match status" value="1"/>
</dbReference>
<feature type="region of interest" description="Disordered" evidence="1">
    <location>
        <begin position="662"/>
        <end position="858"/>
    </location>
</feature>
<protein>
    <submittedName>
        <fullName evidence="2">Uncharacterized protein</fullName>
    </submittedName>
</protein>
<keyword evidence="3" id="KW-1185">Reference proteome</keyword>
<name>A0A8H5HNF8_9AGAR</name>
<evidence type="ECO:0000313" key="3">
    <source>
        <dbReference type="Proteomes" id="UP000518752"/>
    </source>
</evidence>
<feature type="compositionally biased region" description="Acidic residues" evidence="1">
    <location>
        <begin position="743"/>
        <end position="845"/>
    </location>
</feature>
<evidence type="ECO:0000313" key="2">
    <source>
        <dbReference type="EMBL" id="KAF5386321.1"/>
    </source>
</evidence>
<feature type="compositionally biased region" description="Acidic residues" evidence="1">
    <location>
        <begin position="137"/>
        <end position="152"/>
    </location>
</feature>